<evidence type="ECO:0000313" key="7">
    <source>
        <dbReference type="EMBL" id="QCQ34678.1"/>
    </source>
</evidence>
<name>A0AAP9CXK9_BACFG</name>
<comment type="subcellular location">
    <subcellularLocation>
        <location evidence="1">Membrane</location>
        <topology evidence="1">Multi-pass membrane protein</topology>
    </subcellularLocation>
</comment>
<proteinExistence type="predicted"/>
<dbReference type="Pfam" id="PF04932">
    <property type="entry name" value="Wzy_C"/>
    <property type="match status" value="1"/>
</dbReference>
<dbReference type="EMBL" id="CP036553">
    <property type="protein sequence ID" value="QCQ34678.1"/>
    <property type="molecule type" value="Genomic_DNA"/>
</dbReference>
<sequence length="403" mass="45911">MELLLVLYLLSGVFKSFALLFGISFPIDLTLLFALLTLVNTFIRNFNFHKFSYHLRVERKKTLLLFFVFWCWMAFTLLYTSSPQYSGMKTFLFCTNFIPFIVILMSKRFNINLFLRVFSFLAILLSLLYLPLLNIYTQLGSNEEIHDSIGGLYLTLGGYLGVSILFLMTTHKPVFGLYIDKIIIICSFFLLLIIGARGPLIFTVLCFLLYLLRGKQFSVSKKKIANLLLFLFCIIVVVEILQKSSEESLVGILFERSMSRLSLIMDGLLGNGDMGNSANIRVEHYEHSYLLITQSVENFVLGTGVGSFSIETNGVDGRGYPHNLILEVWTEMGIIGVVLFLSFVTTLFSNIRVEKYYISGYVILYFLLEYSKSGSLVDIRTGLTFCVLFICSANIKQRLSILN</sequence>
<dbReference type="InterPro" id="IPR007016">
    <property type="entry name" value="O-antigen_ligase-rel_domated"/>
</dbReference>
<protein>
    <recommendedName>
        <fullName evidence="6">O-antigen ligase-related domain-containing protein</fullName>
    </recommendedName>
</protein>
<evidence type="ECO:0000256" key="3">
    <source>
        <dbReference type="ARBA" id="ARBA00022989"/>
    </source>
</evidence>
<feature type="transmembrane region" description="Helical" evidence="5">
    <location>
        <begin position="224"/>
        <end position="241"/>
    </location>
</feature>
<evidence type="ECO:0000256" key="5">
    <source>
        <dbReference type="SAM" id="Phobius"/>
    </source>
</evidence>
<organism evidence="7 8">
    <name type="scientific">Bacteroides fragilis</name>
    <dbReference type="NCBI Taxonomy" id="817"/>
    <lineage>
        <taxon>Bacteria</taxon>
        <taxon>Pseudomonadati</taxon>
        <taxon>Bacteroidota</taxon>
        <taxon>Bacteroidia</taxon>
        <taxon>Bacteroidales</taxon>
        <taxon>Bacteroidaceae</taxon>
        <taxon>Bacteroides</taxon>
    </lineage>
</organism>
<feature type="transmembrane region" description="Helical" evidence="5">
    <location>
        <begin position="152"/>
        <end position="170"/>
    </location>
</feature>
<feature type="transmembrane region" description="Helical" evidence="5">
    <location>
        <begin position="25"/>
        <end position="43"/>
    </location>
</feature>
<dbReference type="PANTHER" id="PTHR37422:SF13">
    <property type="entry name" value="LIPOPOLYSACCHARIDE BIOSYNTHESIS PROTEIN PA4999-RELATED"/>
    <property type="match status" value="1"/>
</dbReference>
<dbReference type="InterPro" id="IPR051533">
    <property type="entry name" value="WaaL-like"/>
</dbReference>
<dbReference type="AlphaFoldDB" id="A0AAP9CXK9"/>
<dbReference type="Proteomes" id="UP000028294">
    <property type="component" value="Chromosome"/>
</dbReference>
<evidence type="ECO:0000259" key="6">
    <source>
        <dbReference type="Pfam" id="PF04932"/>
    </source>
</evidence>
<keyword evidence="3 5" id="KW-1133">Transmembrane helix</keyword>
<accession>A0AAP9CXK9</accession>
<evidence type="ECO:0000313" key="8">
    <source>
        <dbReference type="Proteomes" id="UP000028294"/>
    </source>
</evidence>
<feature type="transmembrane region" description="Helical" evidence="5">
    <location>
        <begin position="113"/>
        <end position="132"/>
    </location>
</feature>
<dbReference type="GO" id="GO:0016020">
    <property type="term" value="C:membrane"/>
    <property type="evidence" value="ECO:0007669"/>
    <property type="project" value="UniProtKB-SubCell"/>
</dbReference>
<reference evidence="7 8" key="1">
    <citation type="submission" date="2019-03" db="EMBL/GenBank/DDBJ databases">
        <title>Complete genome assembly of MDR B. fragilis.</title>
        <authorList>
            <person name="Sydenham T.V."/>
            <person name="Hasman H."/>
            <person name="Justesen U.S."/>
        </authorList>
    </citation>
    <scope>NUCLEOTIDE SEQUENCE [LARGE SCALE GENOMIC DNA]</scope>
    <source>
        <strain evidence="7 8">DCMOUH0067B</strain>
    </source>
</reference>
<feature type="transmembrane region" description="Helical" evidence="5">
    <location>
        <begin position="182"/>
        <end position="212"/>
    </location>
</feature>
<evidence type="ECO:0000256" key="1">
    <source>
        <dbReference type="ARBA" id="ARBA00004141"/>
    </source>
</evidence>
<feature type="domain" description="O-antigen ligase-related" evidence="6">
    <location>
        <begin position="183"/>
        <end position="341"/>
    </location>
</feature>
<feature type="transmembrane region" description="Helical" evidence="5">
    <location>
        <begin position="87"/>
        <end position="106"/>
    </location>
</feature>
<keyword evidence="4 5" id="KW-0472">Membrane</keyword>
<feature type="transmembrane region" description="Helical" evidence="5">
    <location>
        <begin position="63"/>
        <end position="81"/>
    </location>
</feature>
<keyword evidence="2 5" id="KW-0812">Transmembrane</keyword>
<dbReference type="PANTHER" id="PTHR37422">
    <property type="entry name" value="TEICHURONIC ACID BIOSYNTHESIS PROTEIN TUAE"/>
    <property type="match status" value="1"/>
</dbReference>
<dbReference type="RefSeq" id="WP_137568967.1">
    <property type="nucleotide sequence ID" value="NZ_CP036553.1"/>
</dbReference>
<evidence type="ECO:0000256" key="2">
    <source>
        <dbReference type="ARBA" id="ARBA00022692"/>
    </source>
</evidence>
<evidence type="ECO:0000256" key="4">
    <source>
        <dbReference type="ARBA" id="ARBA00023136"/>
    </source>
</evidence>
<feature type="transmembrane region" description="Helical" evidence="5">
    <location>
        <begin position="328"/>
        <end position="349"/>
    </location>
</feature>
<gene>
    <name evidence="7" type="ORF">IA74_000355</name>
</gene>